<keyword evidence="5 10" id="KW-0653">Protein transport</keyword>
<keyword evidence="2 10" id="KW-0813">Transport</keyword>
<dbReference type="InterPro" id="IPR006312">
    <property type="entry name" value="TatA/E"/>
</dbReference>
<evidence type="ECO:0000256" key="10">
    <source>
        <dbReference type="HAMAP-Rule" id="MF_00236"/>
    </source>
</evidence>
<dbReference type="PANTHER" id="PTHR33162">
    <property type="entry name" value="SEC-INDEPENDENT PROTEIN TRANSLOCASE PROTEIN TATA, CHLOROPLASTIC"/>
    <property type="match status" value="1"/>
</dbReference>
<dbReference type="GO" id="GO:0008320">
    <property type="term" value="F:protein transmembrane transporter activity"/>
    <property type="evidence" value="ECO:0007669"/>
    <property type="project" value="UniProtKB-UniRule"/>
</dbReference>
<proteinExistence type="inferred from homology"/>
<evidence type="ECO:0000256" key="4">
    <source>
        <dbReference type="ARBA" id="ARBA00022692"/>
    </source>
</evidence>
<evidence type="ECO:0000256" key="8">
    <source>
        <dbReference type="ARBA" id="ARBA00023136"/>
    </source>
</evidence>
<dbReference type="InterPro" id="IPR003369">
    <property type="entry name" value="TatA/B/E"/>
</dbReference>
<keyword evidence="7 10" id="KW-0811">Translocation</keyword>
<comment type="similarity">
    <text evidence="10">Belongs to the TatA/E family.</text>
</comment>
<dbReference type="AlphaFoldDB" id="A0A9D5JTR8"/>
<protein>
    <recommendedName>
        <fullName evidence="10">Sec-independent protein translocase protein TatA</fullName>
    </recommendedName>
</protein>
<keyword evidence="3 10" id="KW-1003">Cell membrane</keyword>
<keyword evidence="8 10" id="KW-0472">Membrane</keyword>
<dbReference type="EMBL" id="WJJP01000183">
    <property type="protein sequence ID" value="MBD3324093.1"/>
    <property type="molecule type" value="Genomic_DNA"/>
</dbReference>
<dbReference type="GO" id="GO:0043953">
    <property type="term" value="P:protein transport by the Tat complex"/>
    <property type="evidence" value="ECO:0007669"/>
    <property type="project" value="UniProtKB-UniRule"/>
</dbReference>
<dbReference type="NCBIfam" id="NF011430">
    <property type="entry name" value="PRK14861.1"/>
    <property type="match status" value="1"/>
</dbReference>
<dbReference type="PANTHER" id="PTHR33162:SF1">
    <property type="entry name" value="SEC-INDEPENDENT PROTEIN TRANSLOCASE PROTEIN TATA, CHLOROPLASTIC"/>
    <property type="match status" value="1"/>
</dbReference>
<comment type="subunit">
    <text evidence="10">Forms a complex with TatC.</text>
</comment>
<dbReference type="PRINTS" id="PR01506">
    <property type="entry name" value="TATBPROTEIN"/>
</dbReference>
<evidence type="ECO:0000256" key="7">
    <source>
        <dbReference type="ARBA" id="ARBA00023010"/>
    </source>
</evidence>
<dbReference type="NCBIfam" id="TIGR01410">
    <property type="entry name" value="tatB"/>
    <property type="match status" value="1"/>
</dbReference>
<evidence type="ECO:0000256" key="9">
    <source>
        <dbReference type="ARBA" id="ARBA00025340"/>
    </source>
</evidence>
<organism evidence="12 13">
    <name type="scientific">candidate division KSB3 bacterium</name>
    <dbReference type="NCBI Taxonomy" id="2044937"/>
    <lineage>
        <taxon>Bacteria</taxon>
        <taxon>candidate division KSB3</taxon>
    </lineage>
</organism>
<feature type="compositionally biased region" description="Low complexity" evidence="11">
    <location>
        <begin position="70"/>
        <end position="100"/>
    </location>
</feature>
<dbReference type="HAMAP" id="MF_00236">
    <property type="entry name" value="TatA_E"/>
    <property type="match status" value="1"/>
</dbReference>
<feature type="region of interest" description="Disordered" evidence="11">
    <location>
        <begin position="68"/>
        <end position="100"/>
    </location>
</feature>
<keyword evidence="6 10" id="KW-1133">Transmembrane helix</keyword>
<evidence type="ECO:0000256" key="5">
    <source>
        <dbReference type="ARBA" id="ARBA00022927"/>
    </source>
</evidence>
<evidence type="ECO:0000256" key="3">
    <source>
        <dbReference type="ARBA" id="ARBA00022475"/>
    </source>
</evidence>
<name>A0A9D5JTR8_9BACT</name>
<evidence type="ECO:0000313" key="12">
    <source>
        <dbReference type="EMBL" id="MBD3324093.1"/>
    </source>
</evidence>
<keyword evidence="4 10" id="KW-0812">Transmembrane</keyword>
<comment type="caution">
    <text evidence="12">The sequence shown here is derived from an EMBL/GenBank/DDBJ whole genome shotgun (WGS) entry which is preliminary data.</text>
</comment>
<evidence type="ECO:0000256" key="11">
    <source>
        <dbReference type="SAM" id="MobiDB-lite"/>
    </source>
</evidence>
<comment type="function">
    <text evidence="9">Part of the twin-arginine translocation (Tat) system that transports large folded proteins containing a characteristic twin-arginine motif in their signal peptide across the thylakoid membrane. Involved in delta pH-dependent protein transport required for chloroplast development, especially thylakoid membrane formation. TATC and TATB mediate precursor recognition, whereas TATA facilitates translocation.</text>
</comment>
<dbReference type="Gene3D" id="1.20.5.3310">
    <property type="match status" value="1"/>
</dbReference>
<dbReference type="GO" id="GO:0006886">
    <property type="term" value="P:intracellular protein transport"/>
    <property type="evidence" value="ECO:0007669"/>
    <property type="project" value="UniProtKB-ARBA"/>
</dbReference>
<dbReference type="Proteomes" id="UP000649604">
    <property type="component" value="Unassembled WGS sequence"/>
</dbReference>
<evidence type="ECO:0000256" key="1">
    <source>
        <dbReference type="ARBA" id="ARBA00004167"/>
    </source>
</evidence>
<dbReference type="InterPro" id="IPR018448">
    <property type="entry name" value="TatB"/>
</dbReference>
<dbReference type="GO" id="GO:0033281">
    <property type="term" value="C:TAT protein transport complex"/>
    <property type="evidence" value="ECO:0007669"/>
    <property type="project" value="UniProtKB-UniRule"/>
</dbReference>
<reference evidence="12" key="1">
    <citation type="submission" date="2019-11" db="EMBL/GenBank/DDBJ databases">
        <title>Microbial mats filling the niche in hypersaline microbial mats.</title>
        <authorList>
            <person name="Wong H.L."/>
            <person name="Macleod F.I."/>
            <person name="White R.A. III"/>
            <person name="Burns B.P."/>
        </authorList>
    </citation>
    <scope>NUCLEOTIDE SEQUENCE</scope>
    <source>
        <strain evidence="12">Rbin_158</strain>
    </source>
</reference>
<gene>
    <name evidence="12" type="primary">tatB</name>
    <name evidence="10" type="synonym">tatA</name>
    <name evidence="12" type="ORF">GF339_05880</name>
</gene>
<evidence type="ECO:0000256" key="6">
    <source>
        <dbReference type="ARBA" id="ARBA00022989"/>
    </source>
</evidence>
<evidence type="ECO:0000256" key="2">
    <source>
        <dbReference type="ARBA" id="ARBA00022448"/>
    </source>
</evidence>
<dbReference type="Pfam" id="PF02416">
    <property type="entry name" value="TatA_B_E"/>
    <property type="match status" value="1"/>
</dbReference>
<feature type="transmembrane region" description="Helical" evidence="10">
    <location>
        <begin position="6"/>
        <end position="22"/>
    </location>
</feature>
<comment type="function">
    <text evidence="10">Part of the twin-arginine translocation (Tat) system that transports large folded proteins containing a characteristic twin-arginine motif in their signal peptide across membranes. TatA could form the protein-conducting channel of the Tat system.</text>
</comment>
<sequence>MFGIGMPELIVILIIALIVVGPKKLPDLAKALGRGFAEFKQATNDIRQTIDAEIQFDDTAPKAIERKLLSSPSESANNASNNDSHPDASSPPSNSSPPQS</sequence>
<dbReference type="NCBIfam" id="TIGR01411">
    <property type="entry name" value="tatAE"/>
    <property type="match status" value="1"/>
</dbReference>
<evidence type="ECO:0000313" key="13">
    <source>
        <dbReference type="Proteomes" id="UP000649604"/>
    </source>
</evidence>
<accession>A0A9D5JTR8</accession>
<comment type="subcellular location">
    <subcellularLocation>
        <location evidence="10">Cell membrane</location>
        <topology evidence="10">Single-pass membrane protein</topology>
    </subcellularLocation>
    <subcellularLocation>
        <location evidence="1">Membrane</location>
        <topology evidence="1">Single-pass membrane protein</topology>
    </subcellularLocation>
</comment>